<dbReference type="Proteomes" id="UP000325440">
    <property type="component" value="Unassembled WGS sequence"/>
</dbReference>
<sequence length="98" mass="11167">MKIDVGEKWKLFINYLFIPKNMRFDAIEDDVRTVLKIGSSGSLGGDPLNSRGEGEGEKENDVHNEGKDTQRINIRHKSNIFLCGQGEINNKFLVHTEY</sequence>
<name>A0A5E4MZP6_9HEMI</name>
<gene>
    <name evidence="2" type="ORF">CINCED_3A022300</name>
</gene>
<feature type="region of interest" description="Disordered" evidence="1">
    <location>
        <begin position="37"/>
        <end position="69"/>
    </location>
</feature>
<keyword evidence="3" id="KW-1185">Reference proteome</keyword>
<feature type="compositionally biased region" description="Basic and acidic residues" evidence="1">
    <location>
        <begin position="52"/>
        <end position="69"/>
    </location>
</feature>
<accession>A0A5E4MZP6</accession>
<evidence type="ECO:0000313" key="3">
    <source>
        <dbReference type="Proteomes" id="UP000325440"/>
    </source>
</evidence>
<evidence type="ECO:0000256" key="1">
    <source>
        <dbReference type="SAM" id="MobiDB-lite"/>
    </source>
</evidence>
<dbReference type="AlphaFoldDB" id="A0A5E4MZP6"/>
<reference evidence="2 3" key="1">
    <citation type="submission" date="2019-08" db="EMBL/GenBank/DDBJ databases">
        <authorList>
            <person name="Alioto T."/>
            <person name="Alioto T."/>
            <person name="Gomez Garrido J."/>
        </authorList>
    </citation>
    <scope>NUCLEOTIDE SEQUENCE [LARGE SCALE GENOMIC DNA]</scope>
</reference>
<protein>
    <submittedName>
        <fullName evidence="2">Uncharacterized protein</fullName>
    </submittedName>
</protein>
<dbReference type="EMBL" id="CABPRJ010001442">
    <property type="protein sequence ID" value="VVC37137.1"/>
    <property type="molecule type" value="Genomic_DNA"/>
</dbReference>
<organism evidence="2 3">
    <name type="scientific">Cinara cedri</name>
    <dbReference type="NCBI Taxonomy" id="506608"/>
    <lineage>
        <taxon>Eukaryota</taxon>
        <taxon>Metazoa</taxon>
        <taxon>Ecdysozoa</taxon>
        <taxon>Arthropoda</taxon>
        <taxon>Hexapoda</taxon>
        <taxon>Insecta</taxon>
        <taxon>Pterygota</taxon>
        <taxon>Neoptera</taxon>
        <taxon>Paraneoptera</taxon>
        <taxon>Hemiptera</taxon>
        <taxon>Sternorrhyncha</taxon>
        <taxon>Aphidomorpha</taxon>
        <taxon>Aphidoidea</taxon>
        <taxon>Aphididae</taxon>
        <taxon>Lachninae</taxon>
        <taxon>Cinara</taxon>
    </lineage>
</organism>
<evidence type="ECO:0000313" key="2">
    <source>
        <dbReference type="EMBL" id="VVC37137.1"/>
    </source>
</evidence>
<proteinExistence type="predicted"/>